<name>A0A6A4TII9_SCOMX</name>
<evidence type="ECO:0000313" key="2">
    <source>
        <dbReference type="Proteomes" id="UP000438429"/>
    </source>
</evidence>
<dbReference type="Proteomes" id="UP000438429">
    <property type="component" value="Unassembled WGS sequence"/>
</dbReference>
<protein>
    <submittedName>
        <fullName evidence="1">Uncharacterized protein</fullName>
    </submittedName>
</protein>
<organism evidence="1 2">
    <name type="scientific">Scophthalmus maximus</name>
    <name type="common">Turbot</name>
    <name type="synonym">Psetta maxima</name>
    <dbReference type="NCBI Taxonomy" id="52904"/>
    <lineage>
        <taxon>Eukaryota</taxon>
        <taxon>Metazoa</taxon>
        <taxon>Chordata</taxon>
        <taxon>Craniata</taxon>
        <taxon>Vertebrata</taxon>
        <taxon>Euteleostomi</taxon>
        <taxon>Actinopterygii</taxon>
        <taxon>Neopterygii</taxon>
        <taxon>Teleostei</taxon>
        <taxon>Neoteleostei</taxon>
        <taxon>Acanthomorphata</taxon>
        <taxon>Carangaria</taxon>
        <taxon>Pleuronectiformes</taxon>
        <taxon>Pleuronectoidei</taxon>
        <taxon>Scophthalmidae</taxon>
        <taxon>Scophthalmus</taxon>
    </lineage>
</organism>
<dbReference type="AlphaFoldDB" id="A0A6A4TII9"/>
<proteinExistence type="predicted"/>
<comment type="caution">
    <text evidence="1">The sequence shown here is derived from an EMBL/GenBank/DDBJ whole genome shotgun (WGS) entry which is preliminary data.</text>
</comment>
<dbReference type="EMBL" id="VEVO01000004">
    <property type="protein sequence ID" value="KAF0043024.1"/>
    <property type="molecule type" value="Genomic_DNA"/>
</dbReference>
<evidence type="ECO:0000313" key="1">
    <source>
        <dbReference type="EMBL" id="KAF0043024.1"/>
    </source>
</evidence>
<accession>A0A6A4TII9</accession>
<gene>
    <name evidence="1" type="ORF">F2P81_004361</name>
</gene>
<sequence>MQSEEEDEFNSAADDNSSELYMAFRLSFSLSLTSVYFNVIIPQHVAGLRENVRCDSSDVEDKIPRSVYTCVHVCQWTLLRLNQTHKDAQERVLFVYRHPGSEQRKEKKTTAKFSSRRQSLEFGTFMQKHLQGS</sequence>
<reference evidence="1 2" key="1">
    <citation type="submission" date="2019-06" db="EMBL/GenBank/DDBJ databases">
        <title>Draft genomes of female and male turbot (Scophthalmus maximus).</title>
        <authorList>
            <person name="Xu H."/>
            <person name="Xu X.-W."/>
            <person name="Shao C."/>
            <person name="Chen S."/>
        </authorList>
    </citation>
    <scope>NUCLEOTIDE SEQUENCE [LARGE SCALE GENOMIC DNA]</scope>
    <source>
        <strain evidence="1">Ysfricsl-2016a</strain>
        <tissue evidence="1">Blood</tissue>
    </source>
</reference>